<dbReference type="Gene3D" id="1.10.10.60">
    <property type="entry name" value="Homeodomain-like"/>
    <property type="match status" value="1"/>
</dbReference>
<feature type="domain" description="Myb-like" evidence="6">
    <location>
        <begin position="34"/>
        <end position="85"/>
    </location>
</feature>
<dbReference type="InterPro" id="IPR009057">
    <property type="entry name" value="Homeodomain-like_sf"/>
</dbReference>
<comment type="caution">
    <text evidence="9">The sequence shown here is derived from an EMBL/GenBank/DDBJ whole genome shotgun (WGS) entry which is preliminary data.</text>
</comment>
<keyword evidence="1" id="KW-0805">Transcription regulation</keyword>
<keyword evidence="10" id="KW-1185">Reference proteome</keyword>
<dbReference type="InterPro" id="IPR017884">
    <property type="entry name" value="SANT_dom"/>
</dbReference>
<keyword evidence="2" id="KW-0238">DNA-binding</keyword>
<dbReference type="Proteomes" id="UP001209570">
    <property type="component" value="Unassembled WGS sequence"/>
</dbReference>
<dbReference type="PANTHER" id="PTHR12802:SF155">
    <property type="entry name" value="DEUBIQUITINASE MYSM1"/>
    <property type="match status" value="1"/>
</dbReference>
<name>A0AAD5QD52_PYTIN</name>
<evidence type="ECO:0000256" key="4">
    <source>
        <dbReference type="ARBA" id="ARBA00023242"/>
    </source>
</evidence>
<feature type="region of interest" description="Disordered" evidence="5">
    <location>
        <begin position="88"/>
        <end position="151"/>
    </location>
</feature>
<keyword evidence="3" id="KW-0804">Transcription</keyword>
<dbReference type="SMART" id="SM00717">
    <property type="entry name" value="SANT"/>
    <property type="match status" value="1"/>
</dbReference>
<dbReference type="AlphaFoldDB" id="A0AAD5QD52"/>
<dbReference type="PROSITE" id="PS50090">
    <property type="entry name" value="MYB_LIKE"/>
    <property type="match status" value="1"/>
</dbReference>
<sequence>MTITPDVRRQYFDPTAQQERVIRLEPSSVRPLGPTRRAGTPWTDDEHERFLQGLEMFPRGPWKRIAEHVATRTTRQTMTHAQKYRQKIARFREGRDLQSIAQRRQHRDDDQRRRRNRSTTEETKDPETQKNRDDGERPELLLKTPTASQSS</sequence>
<evidence type="ECO:0000256" key="2">
    <source>
        <dbReference type="ARBA" id="ARBA00023125"/>
    </source>
</evidence>
<evidence type="ECO:0000259" key="6">
    <source>
        <dbReference type="PROSITE" id="PS50090"/>
    </source>
</evidence>
<dbReference type="Pfam" id="PF00249">
    <property type="entry name" value="Myb_DNA-binding"/>
    <property type="match status" value="1"/>
</dbReference>
<dbReference type="PANTHER" id="PTHR12802">
    <property type="entry name" value="SWI/SNF COMPLEX-RELATED"/>
    <property type="match status" value="1"/>
</dbReference>
<proteinExistence type="predicted"/>
<evidence type="ECO:0000313" key="10">
    <source>
        <dbReference type="Proteomes" id="UP001209570"/>
    </source>
</evidence>
<evidence type="ECO:0000259" key="7">
    <source>
        <dbReference type="PROSITE" id="PS51293"/>
    </source>
</evidence>
<dbReference type="SUPFAM" id="SSF46689">
    <property type="entry name" value="Homeodomain-like"/>
    <property type="match status" value="1"/>
</dbReference>
<feature type="domain" description="SANT" evidence="7">
    <location>
        <begin position="37"/>
        <end position="76"/>
    </location>
</feature>
<evidence type="ECO:0000259" key="8">
    <source>
        <dbReference type="PROSITE" id="PS51294"/>
    </source>
</evidence>
<dbReference type="PROSITE" id="PS51293">
    <property type="entry name" value="SANT"/>
    <property type="match status" value="1"/>
</dbReference>
<evidence type="ECO:0000256" key="5">
    <source>
        <dbReference type="SAM" id="MobiDB-lite"/>
    </source>
</evidence>
<evidence type="ECO:0008006" key="11">
    <source>
        <dbReference type="Google" id="ProtNLM"/>
    </source>
</evidence>
<keyword evidence="4" id="KW-0539">Nucleus</keyword>
<gene>
    <name evidence="9" type="ORF">P43SY_007352</name>
</gene>
<evidence type="ECO:0000256" key="1">
    <source>
        <dbReference type="ARBA" id="ARBA00023015"/>
    </source>
</evidence>
<evidence type="ECO:0000313" key="9">
    <source>
        <dbReference type="EMBL" id="KAJ0405711.1"/>
    </source>
</evidence>
<dbReference type="InterPro" id="IPR006447">
    <property type="entry name" value="Myb_dom_plants"/>
</dbReference>
<reference evidence="9" key="1">
    <citation type="submission" date="2021-12" db="EMBL/GenBank/DDBJ databases">
        <title>Prjna785345.</title>
        <authorList>
            <person name="Rujirawat T."/>
            <person name="Krajaejun T."/>
        </authorList>
    </citation>
    <scope>NUCLEOTIDE SEQUENCE</scope>
    <source>
        <strain evidence="9">Pi057C3</strain>
    </source>
</reference>
<dbReference type="EMBL" id="JAKCXM010000041">
    <property type="protein sequence ID" value="KAJ0405711.1"/>
    <property type="molecule type" value="Genomic_DNA"/>
</dbReference>
<organism evidence="9 10">
    <name type="scientific">Pythium insidiosum</name>
    <name type="common">Pythiosis disease agent</name>
    <dbReference type="NCBI Taxonomy" id="114742"/>
    <lineage>
        <taxon>Eukaryota</taxon>
        <taxon>Sar</taxon>
        <taxon>Stramenopiles</taxon>
        <taxon>Oomycota</taxon>
        <taxon>Peronosporomycetes</taxon>
        <taxon>Pythiales</taxon>
        <taxon>Pythiaceae</taxon>
        <taxon>Pythium</taxon>
    </lineage>
</organism>
<protein>
    <recommendedName>
        <fullName evidence="11">Myb-like DNA-binding protein</fullName>
    </recommendedName>
</protein>
<dbReference type="InterPro" id="IPR017930">
    <property type="entry name" value="Myb_dom"/>
</dbReference>
<accession>A0AAD5QD52</accession>
<feature type="compositionally biased region" description="Basic and acidic residues" evidence="5">
    <location>
        <begin position="106"/>
        <end position="140"/>
    </location>
</feature>
<dbReference type="CDD" id="cd00167">
    <property type="entry name" value="SANT"/>
    <property type="match status" value="1"/>
</dbReference>
<dbReference type="GO" id="GO:0003677">
    <property type="term" value="F:DNA binding"/>
    <property type="evidence" value="ECO:0007669"/>
    <property type="project" value="UniProtKB-KW"/>
</dbReference>
<dbReference type="NCBIfam" id="TIGR01557">
    <property type="entry name" value="myb_SHAQKYF"/>
    <property type="match status" value="1"/>
</dbReference>
<dbReference type="PROSITE" id="PS51294">
    <property type="entry name" value="HTH_MYB"/>
    <property type="match status" value="1"/>
</dbReference>
<feature type="domain" description="HTH myb-type" evidence="8">
    <location>
        <begin position="41"/>
        <end position="89"/>
    </location>
</feature>
<dbReference type="InterPro" id="IPR001005">
    <property type="entry name" value="SANT/Myb"/>
</dbReference>
<evidence type="ECO:0000256" key="3">
    <source>
        <dbReference type="ARBA" id="ARBA00023163"/>
    </source>
</evidence>